<evidence type="ECO:0000256" key="6">
    <source>
        <dbReference type="ARBA" id="ARBA00022840"/>
    </source>
</evidence>
<dbReference type="OrthoDB" id="9813719at2"/>
<dbReference type="AlphaFoldDB" id="A0A4D7B4A9"/>
<evidence type="ECO:0000313" key="14">
    <source>
        <dbReference type="Proteomes" id="UP000298781"/>
    </source>
</evidence>
<keyword evidence="4 10" id="KW-0547">Nucleotide-binding</keyword>
<keyword evidence="7" id="KW-1133">Transmembrane helix</keyword>
<comment type="subcellular location">
    <subcellularLocation>
        <location evidence="1">Membrane</location>
        <topology evidence="1">Single-pass membrane protein</topology>
    </subcellularLocation>
</comment>
<protein>
    <submittedName>
        <fullName evidence="13">Fic family protein</fullName>
    </submittedName>
</protein>
<evidence type="ECO:0000256" key="3">
    <source>
        <dbReference type="ARBA" id="ARBA00022737"/>
    </source>
</evidence>
<dbReference type="Gene3D" id="1.10.3290.10">
    <property type="entry name" value="Fido-like domain"/>
    <property type="match status" value="1"/>
</dbReference>
<evidence type="ECO:0000256" key="2">
    <source>
        <dbReference type="ARBA" id="ARBA00022692"/>
    </source>
</evidence>
<feature type="binding site" evidence="10">
    <location>
        <begin position="137"/>
        <end position="144"/>
    </location>
    <ligand>
        <name>ATP</name>
        <dbReference type="ChEBI" id="CHEBI:30616"/>
    </ligand>
</feature>
<accession>A0A4D7B4A9</accession>
<dbReference type="PROSITE" id="PS51459">
    <property type="entry name" value="FIDO"/>
    <property type="match status" value="1"/>
</dbReference>
<name>A0A4D7B4A9_9HYPH</name>
<evidence type="ECO:0000256" key="10">
    <source>
        <dbReference type="PIRSR" id="PIRSR640198-2"/>
    </source>
</evidence>
<dbReference type="GO" id="GO:0005524">
    <property type="term" value="F:ATP binding"/>
    <property type="evidence" value="ECO:0007669"/>
    <property type="project" value="UniProtKB-KW"/>
</dbReference>
<organism evidence="13 14">
    <name type="scientific">Phreatobacter stygius</name>
    <dbReference type="NCBI Taxonomy" id="1940610"/>
    <lineage>
        <taxon>Bacteria</taxon>
        <taxon>Pseudomonadati</taxon>
        <taxon>Pseudomonadota</taxon>
        <taxon>Alphaproteobacteria</taxon>
        <taxon>Hyphomicrobiales</taxon>
        <taxon>Phreatobacteraceae</taxon>
        <taxon>Phreatobacter</taxon>
    </lineage>
</organism>
<proteinExistence type="predicted"/>
<evidence type="ECO:0000256" key="8">
    <source>
        <dbReference type="ARBA" id="ARBA00023136"/>
    </source>
</evidence>
<dbReference type="KEGG" id="pstg:E8M01_09870"/>
<evidence type="ECO:0000256" key="1">
    <source>
        <dbReference type="ARBA" id="ARBA00004167"/>
    </source>
</evidence>
<dbReference type="PANTHER" id="PTHR13504">
    <property type="entry name" value="FIDO DOMAIN-CONTAINING PROTEIN DDB_G0283145"/>
    <property type="match status" value="1"/>
</dbReference>
<dbReference type="Proteomes" id="UP000298781">
    <property type="component" value="Chromosome"/>
</dbReference>
<dbReference type="InterPro" id="IPR003812">
    <property type="entry name" value="Fido"/>
</dbReference>
<keyword evidence="6 10" id="KW-0067">ATP-binding</keyword>
<keyword evidence="2" id="KW-0812">Transmembrane</keyword>
<keyword evidence="3" id="KW-0677">Repeat</keyword>
<dbReference type="PANTHER" id="PTHR13504:SF34">
    <property type="entry name" value="PROTEIN ADENYLYLTRANSFERASE FICD"/>
    <property type="match status" value="1"/>
</dbReference>
<gene>
    <name evidence="13" type="ORF">E8M01_09870</name>
</gene>
<dbReference type="RefSeq" id="WP_136959969.1">
    <property type="nucleotide sequence ID" value="NZ_CP039690.1"/>
</dbReference>
<evidence type="ECO:0000256" key="11">
    <source>
        <dbReference type="SAM" id="MobiDB-lite"/>
    </source>
</evidence>
<feature type="active site" evidence="9">
    <location>
        <position position="133"/>
    </location>
</feature>
<dbReference type="Pfam" id="PF02661">
    <property type="entry name" value="Fic"/>
    <property type="match status" value="1"/>
</dbReference>
<evidence type="ECO:0000256" key="5">
    <source>
        <dbReference type="ARBA" id="ARBA00022803"/>
    </source>
</evidence>
<reference evidence="13 14" key="1">
    <citation type="submission" date="2019-04" db="EMBL/GenBank/DDBJ databases">
        <title>Phreatobacter aquaticus sp. nov.</title>
        <authorList>
            <person name="Choi A."/>
        </authorList>
    </citation>
    <scope>NUCLEOTIDE SEQUENCE [LARGE SCALE GENOMIC DNA]</scope>
    <source>
        <strain evidence="13 14">KCTC 52518</strain>
    </source>
</reference>
<dbReference type="GO" id="GO:0016020">
    <property type="term" value="C:membrane"/>
    <property type="evidence" value="ECO:0007669"/>
    <property type="project" value="UniProtKB-SubCell"/>
</dbReference>
<keyword evidence="5" id="KW-0802">TPR repeat</keyword>
<evidence type="ECO:0000256" key="9">
    <source>
        <dbReference type="PIRSR" id="PIRSR640198-1"/>
    </source>
</evidence>
<feature type="domain" description="Fido" evidence="12">
    <location>
        <begin position="55"/>
        <end position="198"/>
    </location>
</feature>
<keyword evidence="14" id="KW-1185">Reference proteome</keyword>
<keyword evidence="8" id="KW-0472">Membrane</keyword>
<evidence type="ECO:0000259" key="12">
    <source>
        <dbReference type="PROSITE" id="PS51459"/>
    </source>
</evidence>
<evidence type="ECO:0000256" key="7">
    <source>
        <dbReference type="ARBA" id="ARBA00022989"/>
    </source>
</evidence>
<evidence type="ECO:0000256" key="4">
    <source>
        <dbReference type="ARBA" id="ARBA00022741"/>
    </source>
</evidence>
<feature type="compositionally biased region" description="Basic and acidic residues" evidence="11">
    <location>
        <begin position="1"/>
        <end position="12"/>
    </location>
</feature>
<dbReference type="InterPro" id="IPR036597">
    <property type="entry name" value="Fido-like_dom_sf"/>
</dbReference>
<dbReference type="EMBL" id="CP039690">
    <property type="protein sequence ID" value="QCI64516.1"/>
    <property type="molecule type" value="Genomic_DNA"/>
</dbReference>
<dbReference type="InterPro" id="IPR040198">
    <property type="entry name" value="Fido_containing"/>
</dbReference>
<sequence length="222" mass="24327">MSSDEDRRHSEAEEPSLISDPQAKAEAEARNGLRQFDLGVQIIEDGIAKGAGFRLRPSVILALHRAALEGLSQYAGNWRPASVGIHGSKHEPIGAHLVAEAIEEMCDYINDNWRDQTALHLASYVMWRLNWIHPFSDGNGRTSRITSYVVLSVKLGLVLPGAKTIPEQIVDKRGPYFAALEAADQAFKAGEIDLSVMEALLEQLLAVQLGKVLDSASGKNRF</sequence>
<evidence type="ECO:0000313" key="13">
    <source>
        <dbReference type="EMBL" id="QCI64516.1"/>
    </source>
</evidence>
<dbReference type="SUPFAM" id="SSF140931">
    <property type="entry name" value="Fic-like"/>
    <property type="match status" value="1"/>
</dbReference>
<feature type="region of interest" description="Disordered" evidence="11">
    <location>
        <begin position="1"/>
        <end position="25"/>
    </location>
</feature>